<name>A0A9P8UTX0_9PEZI</name>
<evidence type="ECO:0000313" key="1">
    <source>
        <dbReference type="EMBL" id="KAH6658289.1"/>
    </source>
</evidence>
<evidence type="ECO:0000313" key="2">
    <source>
        <dbReference type="Proteomes" id="UP000758603"/>
    </source>
</evidence>
<dbReference type="Proteomes" id="UP000758603">
    <property type="component" value="Unassembled WGS sequence"/>
</dbReference>
<dbReference type="RefSeq" id="XP_045962523.1">
    <property type="nucleotide sequence ID" value="XM_046102273.1"/>
</dbReference>
<proteinExistence type="predicted"/>
<protein>
    <submittedName>
        <fullName evidence="1">Uncharacterized protein</fullName>
    </submittedName>
</protein>
<keyword evidence="2" id="KW-1185">Reference proteome</keyword>
<accession>A0A9P8UTX0</accession>
<organism evidence="1 2">
    <name type="scientific">Truncatella angustata</name>
    <dbReference type="NCBI Taxonomy" id="152316"/>
    <lineage>
        <taxon>Eukaryota</taxon>
        <taxon>Fungi</taxon>
        <taxon>Dikarya</taxon>
        <taxon>Ascomycota</taxon>
        <taxon>Pezizomycotina</taxon>
        <taxon>Sordariomycetes</taxon>
        <taxon>Xylariomycetidae</taxon>
        <taxon>Amphisphaeriales</taxon>
        <taxon>Sporocadaceae</taxon>
        <taxon>Truncatella</taxon>
    </lineage>
</organism>
<comment type="caution">
    <text evidence="1">The sequence shown here is derived from an EMBL/GenBank/DDBJ whole genome shotgun (WGS) entry which is preliminary data.</text>
</comment>
<dbReference type="GeneID" id="70131165"/>
<reference evidence="1" key="1">
    <citation type="journal article" date="2021" name="Nat. Commun.">
        <title>Genetic determinants of endophytism in the Arabidopsis root mycobiome.</title>
        <authorList>
            <person name="Mesny F."/>
            <person name="Miyauchi S."/>
            <person name="Thiergart T."/>
            <person name="Pickel B."/>
            <person name="Atanasova L."/>
            <person name="Karlsson M."/>
            <person name="Huettel B."/>
            <person name="Barry K.W."/>
            <person name="Haridas S."/>
            <person name="Chen C."/>
            <person name="Bauer D."/>
            <person name="Andreopoulos W."/>
            <person name="Pangilinan J."/>
            <person name="LaButti K."/>
            <person name="Riley R."/>
            <person name="Lipzen A."/>
            <person name="Clum A."/>
            <person name="Drula E."/>
            <person name="Henrissat B."/>
            <person name="Kohler A."/>
            <person name="Grigoriev I.V."/>
            <person name="Martin F.M."/>
            <person name="Hacquard S."/>
        </authorList>
    </citation>
    <scope>NUCLEOTIDE SEQUENCE</scope>
    <source>
        <strain evidence="1">MPI-SDFR-AT-0073</strain>
    </source>
</reference>
<dbReference type="AlphaFoldDB" id="A0A9P8UTX0"/>
<sequence>MDTILPASYVLIRITMWVLTGFNSLPLVVGASQCLSALPVLHWTQPYGSQKPHCFDCTTQMSIMQGFGSTLRKWG</sequence>
<dbReference type="EMBL" id="JAGPXC010000002">
    <property type="protein sequence ID" value="KAH6658289.1"/>
    <property type="molecule type" value="Genomic_DNA"/>
</dbReference>
<gene>
    <name evidence="1" type="ORF">BKA67DRAFT_557605</name>
</gene>